<keyword evidence="1" id="KW-0732">Signal</keyword>
<sequence length="127" mass="13835">MKTALFGVVAALAFATIPAAHAEDTSVQIKGGHGRIHINQGDFAEYIQAYSLTNGQVLKFSQRQTRFYAQVDSGHRVEIFPIAKDRFVTDSGTRFDFSDDAETVGVANFGRLPLAQAVGDTIVMAKR</sequence>
<feature type="chain" id="PRO_5025358526" evidence="1">
    <location>
        <begin position="23"/>
        <end position="127"/>
    </location>
</feature>
<dbReference type="RefSeq" id="WP_152839685.1">
    <property type="nucleotide sequence ID" value="NZ_WHUG01000008.1"/>
</dbReference>
<evidence type="ECO:0000313" key="2">
    <source>
        <dbReference type="EMBL" id="MQA40434.1"/>
    </source>
</evidence>
<comment type="caution">
    <text evidence="2">The sequence shown here is derived from an EMBL/GenBank/DDBJ whole genome shotgun (WGS) entry which is preliminary data.</text>
</comment>
<proteinExistence type="predicted"/>
<organism evidence="2 3">
    <name type="scientific">Rugamonas aquatica</name>
    <dbReference type="NCBI Taxonomy" id="2743357"/>
    <lineage>
        <taxon>Bacteria</taxon>
        <taxon>Pseudomonadati</taxon>
        <taxon>Pseudomonadota</taxon>
        <taxon>Betaproteobacteria</taxon>
        <taxon>Burkholderiales</taxon>
        <taxon>Oxalobacteraceae</taxon>
        <taxon>Telluria group</taxon>
        <taxon>Rugamonas</taxon>
    </lineage>
</organism>
<evidence type="ECO:0000313" key="3">
    <source>
        <dbReference type="Proteomes" id="UP000440498"/>
    </source>
</evidence>
<feature type="signal peptide" evidence="1">
    <location>
        <begin position="1"/>
        <end position="22"/>
    </location>
</feature>
<accession>A0A6A7N5Q8</accession>
<dbReference type="EMBL" id="WHUG01000008">
    <property type="protein sequence ID" value="MQA40434.1"/>
    <property type="molecule type" value="Genomic_DNA"/>
</dbReference>
<reference evidence="2 3" key="1">
    <citation type="submission" date="2019-10" db="EMBL/GenBank/DDBJ databases">
        <title>Two novel species isolated from a subtropical stream in China.</title>
        <authorList>
            <person name="Lu H."/>
        </authorList>
    </citation>
    <scope>NUCLEOTIDE SEQUENCE [LARGE SCALE GENOMIC DNA]</scope>
    <source>
        <strain evidence="2 3">FT29W</strain>
    </source>
</reference>
<name>A0A6A7N5Q8_9BURK</name>
<dbReference type="Proteomes" id="UP000440498">
    <property type="component" value="Unassembled WGS sequence"/>
</dbReference>
<keyword evidence="3" id="KW-1185">Reference proteome</keyword>
<dbReference type="AlphaFoldDB" id="A0A6A7N5Q8"/>
<protein>
    <submittedName>
        <fullName evidence="2">Gel scht</fullName>
    </submittedName>
</protein>
<evidence type="ECO:0000256" key="1">
    <source>
        <dbReference type="SAM" id="SignalP"/>
    </source>
</evidence>
<gene>
    <name evidence="2" type="ORF">GEV02_19975</name>
</gene>